<keyword evidence="5" id="KW-0812">Transmembrane</keyword>
<sequence length="617" mass="66372">MRHCFGWGVSGVSVSGSLTPFGSLILTFIIIPSGIPGGYCIAFGALAWLRPFWSLVSKAASMVFCRDAVKPGIRCSWKEEDVLDDVHKPAIVVCGDQSAGKLTVISGIQLPHGTGIVTRAPLELQVRAGEADMTYKPARGTAQLQRSPLIKAYCSPDSDPIVSASTTSQKVNFDDHLSDEGHARQSGALSKLMFEFSGVSSGLVAMHAGMPPTSAFPFKALSLTLQDGSTVDITDPVMMTAAQQYNTHGKGYPALYNWAKAHVEALHSPPGEHDLMITTGAQHAFDMISSLLLNRGDTLLLEEYTYSHTIESIVNPKGYKALPVAMDSNGLSPDALVKVLEKLVAAGRRLPKLLYTIPVGQNPTGIITKVQRKREIYDICRRYNIILVEDDPYFYLQFPADSGEPLGLHGLGETYLSMDTDGRVIRIDSFAKFLAPGLRLGWVTAEPGLLNKLIIMLSGSCLGPCSMTQVMAAALMTAWGVDGLESHVKALQASYHYRACKLHEAATRELTGLAEWDAPKAGMFLWLKLGAGVTDADQILDRLKEEKVVVVPGRVTHCLGPRPPLACPFIRLSFASVSDSAIANGMKRLASVLRDFRANQHGDVGCCGGGAGTGDLC</sequence>
<dbReference type="InterPro" id="IPR015421">
    <property type="entry name" value="PyrdxlP-dep_Trfase_major"/>
</dbReference>
<evidence type="ECO:0000256" key="1">
    <source>
        <dbReference type="ARBA" id="ARBA00001933"/>
    </source>
</evidence>
<dbReference type="Pfam" id="PF00155">
    <property type="entry name" value="Aminotran_1_2"/>
    <property type="match status" value="1"/>
</dbReference>
<protein>
    <recommendedName>
        <fullName evidence="6">Aminotransferase class I/classII large domain-containing protein</fullName>
    </recommendedName>
</protein>
<dbReference type="InterPro" id="IPR004839">
    <property type="entry name" value="Aminotransferase_I/II_large"/>
</dbReference>
<evidence type="ECO:0000313" key="7">
    <source>
        <dbReference type="EMBL" id="KAK9806204.1"/>
    </source>
</evidence>
<keyword evidence="2" id="KW-0032">Aminotransferase</keyword>
<dbReference type="Proteomes" id="UP001489004">
    <property type="component" value="Unassembled WGS sequence"/>
</dbReference>
<comment type="caution">
    <text evidence="7">The sequence shown here is derived from an EMBL/GenBank/DDBJ whole genome shotgun (WGS) entry which is preliminary data.</text>
</comment>
<proteinExistence type="predicted"/>
<dbReference type="GO" id="GO:0008483">
    <property type="term" value="F:transaminase activity"/>
    <property type="evidence" value="ECO:0007669"/>
    <property type="project" value="UniProtKB-KW"/>
</dbReference>
<name>A0AAW1PEI6_9CHLO</name>
<keyword evidence="3" id="KW-0808">Transferase</keyword>
<keyword evidence="8" id="KW-1185">Reference proteome</keyword>
<keyword evidence="4" id="KW-0663">Pyridoxal phosphate</keyword>
<evidence type="ECO:0000259" key="6">
    <source>
        <dbReference type="Pfam" id="PF00155"/>
    </source>
</evidence>
<dbReference type="EMBL" id="JALJOR010000014">
    <property type="protein sequence ID" value="KAK9806204.1"/>
    <property type="molecule type" value="Genomic_DNA"/>
</dbReference>
<evidence type="ECO:0000256" key="2">
    <source>
        <dbReference type="ARBA" id="ARBA00022576"/>
    </source>
</evidence>
<evidence type="ECO:0000313" key="8">
    <source>
        <dbReference type="Proteomes" id="UP001489004"/>
    </source>
</evidence>
<evidence type="ECO:0000256" key="5">
    <source>
        <dbReference type="SAM" id="Phobius"/>
    </source>
</evidence>
<dbReference type="Gene3D" id="3.40.640.10">
    <property type="entry name" value="Type I PLP-dependent aspartate aminotransferase-like (Major domain)"/>
    <property type="match status" value="1"/>
</dbReference>
<feature type="domain" description="Aminotransferase class I/classII large" evidence="6">
    <location>
        <begin position="274"/>
        <end position="589"/>
    </location>
</feature>
<organism evidence="7 8">
    <name type="scientific">[Myrmecia] bisecta</name>
    <dbReference type="NCBI Taxonomy" id="41462"/>
    <lineage>
        <taxon>Eukaryota</taxon>
        <taxon>Viridiplantae</taxon>
        <taxon>Chlorophyta</taxon>
        <taxon>core chlorophytes</taxon>
        <taxon>Trebouxiophyceae</taxon>
        <taxon>Trebouxiales</taxon>
        <taxon>Trebouxiaceae</taxon>
        <taxon>Myrmecia</taxon>
    </lineage>
</organism>
<reference evidence="7 8" key="1">
    <citation type="journal article" date="2024" name="Nat. Commun.">
        <title>Phylogenomics reveals the evolutionary origins of lichenization in chlorophyte algae.</title>
        <authorList>
            <person name="Puginier C."/>
            <person name="Libourel C."/>
            <person name="Otte J."/>
            <person name="Skaloud P."/>
            <person name="Haon M."/>
            <person name="Grisel S."/>
            <person name="Petersen M."/>
            <person name="Berrin J.G."/>
            <person name="Delaux P.M."/>
            <person name="Dal Grande F."/>
            <person name="Keller J."/>
        </authorList>
    </citation>
    <scope>NUCLEOTIDE SEQUENCE [LARGE SCALE GENOMIC DNA]</scope>
    <source>
        <strain evidence="7 8">SAG 2043</strain>
    </source>
</reference>
<dbReference type="CDD" id="cd00609">
    <property type="entry name" value="AAT_like"/>
    <property type="match status" value="1"/>
</dbReference>
<dbReference type="PANTHER" id="PTHR42790:SF19">
    <property type="entry name" value="KYNURENINE_ALPHA-AMINOADIPATE AMINOTRANSFERASE, MITOCHONDRIAL"/>
    <property type="match status" value="1"/>
</dbReference>
<dbReference type="GO" id="GO:0030170">
    <property type="term" value="F:pyridoxal phosphate binding"/>
    <property type="evidence" value="ECO:0007669"/>
    <property type="project" value="InterPro"/>
</dbReference>
<dbReference type="SUPFAM" id="SSF53383">
    <property type="entry name" value="PLP-dependent transferases"/>
    <property type="match status" value="1"/>
</dbReference>
<evidence type="ECO:0000256" key="3">
    <source>
        <dbReference type="ARBA" id="ARBA00022679"/>
    </source>
</evidence>
<keyword evidence="5" id="KW-0472">Membrane</keyword>
<keyword evidence="5" id="KW-1133">Transmembrane helix</keyword>
<evidence type="ECO:0000256" key="4">
    <source>
        <dbReference type="ARBA" id="ARBA00022898"/>
    </source>
</evidence>
<dbReference type="InterPro" id="IPR050859">
    <property type="entry name" value="Class-I_PLP-dep_aminotransf"/>
</dbReference>
<accession>A0AAW1PEI6</accession>
<gene>
    <name evidence="7" type="ORF">WJX72_005253</name>
</gene>
<feature type="transmembrane region" description="Helical" evidence="5">
    <location>
        <begin position="24"/>
        <end position="49"/>
    </location>
</feature>
<dbReference type="PANTHER" id="PTHR42790">
    <property type="entry name" value="AMINOTRANSFERASE"/>
    <property type="match status" value="1"/>
</dbReference>
<dbReference type="AlphaFoldDB" id="A0AAW1PEI6"/>
<dbReference type="InterPro" id="IPR015424">
    <property type="entry name" value="PyrdxlP-dep_Trfase"/>
</dbReference>
<dbReference type="GO" id="GO:1901605">
    <property type="term" value="P:alpha-amino acid metabolic process"/>
    <property type="evidence" value="ECO:0007669"/>
    <property type="project" value="TreeGrafter"/>
</dbReference>
<comment type="cofactor">
    <cofactor evidence="1">
        <name>pyridoxal 5'-phosphate</name>
        <dbReference type="ChEBI" id="CHEBI:597326"/>
    </cofactor>
</comment>